<gene>
    <name evidence="5" type="ordered locus">Adeh_3297</name>
</gene>
<dbReference type="RefSeq" id="WP_011422346.1">
    <property type="nucleotide sequence ID" value="NC_007760.1"/>
</dbReference>
<dbReference type="STRING" id="290397.Adeh_3297"/>
<dbReference type="Pfam" id="PF04828">
    <property type="entry name" value="GFA"/>
    <property type="match status" value="1"/>
</dbReference>
<proteinExistence type="inferred from homology"/>
<dbReference type="InterPro" id="IPR052355">
    <property type="entry name" value="CENP-V-like"/>
</dbReference>
<dbReference type="SUPFAM" id="SSF51316">
    <property type="entry name" value="Mss4-like"/>
    <property type="match status" value="1"/>
</dbReference>
<reference evidence="5 6" key="1">
    <citation type="submission" date="2006-01" db="EMBL/GenBank/DDBJ databases">
        <title>Complete sequence of Anaeromyxobacter dehalogenans 2CP-C.</title>
        <authorList>
            <consortium name="US DOE Joint Genome Institute"/>
            <person name="Copeland A."/>
            <person name="Lucas S."/>
            <person name="Lapidus A."/>
            <person name="Barry K."/>
            <person name="Detter J.C."/>
            <person name="Glavina T."/>
            <person name="Hammon N."/>
            <person name="Israni S."/>
            <person name="Pitluck S."/>
            <person name="Brettin T."/>
            <person name="Bruce D."/>
            <person name="Han C."/>
            <person name="Tapia R."/>
            <person name="Gilna P."/>
            <person name="Kiss H."/>
            <person name="Schmutz J."/>
            <person name="Larimer F."/>
            <person name="Land M."/>
            <person name="Kyrpides N."/>
            <person name="Anderson I."/>
            <person name="Sanford R.A."/>
            <person name="Ritalahti K.M."/>
            <person name="Thomas H.S."/>
            <person name="Kirby J.R."/>
            <person name="Zhulin I.B."/>
            <person name="Loeffler F.E."/>
            <person name="Richardson P."/>
        </authorList>
    </citation>
    <scope>NUCLEOTIDE SEQUENCE [LARGE SCALE GENOMIC DNA]</scope>
    <source>
        <strain evidence="5 6">2CP-C</strain>
    </source>
</reference>
<dbReference type="AlphaFoldDB" id="Q2IEQ7"/>
<name>Q2IEQ7_ANADE</name>
<dbReference type="KEGG" id="ade:Adeh_3297"/>
<dbReference type="Proteomes" id="UP000001935">
    <property type="component" value="Chromosome"/>
</dbReference>
<sequence>MPDTQTYAGGCHCGAVRYQVDLKLDRAISCNCSICSKTGTLLAFAPAAVFRLERGEDAVTDYQFGKRRIHHLFCRHCGVRSYSRGAMPDGTPMVAVNVRCLDGVDPATVPVHAHDGRSIPID</sequence>
<feature type="domain" description="CENP-V/GFA" evidence="4">
    <location>
        <begin position="7"/>
        <end position="122"/>
    </location>
</feature>
<evidence type="ECO:0000313" key="5">
    <source>
        <dbReference type="EMBL" id="ABC83064.1"/>
    </source>
</evidence>
<organism evidence="5 6">
    <name type="scientific">Anaeromyxobacter dehalogenans (strain 2CP-C)</name>
    <dbReference type="NCBI Taxonomy" id="290397"/>
    <lineage>
        <taxon>Bacteria</taxon>
        <taxon>Pseudomonadati</taxon>
        <taxon>Myxococcota</taxon>
        <taxon>Myxococcia</taxon>
        <taxon>Myxococcales</taxon>
        <taxon>Cystobacterineae</taxon>
        <taxon>Anaeromyxobacteraceae</taxon>
        <taxon>Anaeromyxobacter</taxon>
    </lineage>
</organism>
<comment type="similarity">
    <text evidence="1">Belongs to the Gfa family.</text>
</comment>
<accession>Q2IEQ7</accession>
<evidence type="ECO:0000259" key="4">
    <source>
        <dbReference type="PROSITE" id="PS51891"/>
    </source>
</evidence>
<dbReference type="InterPro" id="IPR006913">
    <property type="entry name" value="CENP-V/GFA"/>
</dbReference>
<evidence type="ECO:0000256" key="2">
    <source>
        <dbReference type="ARBA" id="ARBA00022723"/>
    </source>
</evidence>
<dbReference type="PANTHER" id="PTHR28620:SF1">
    <property type="entry name" value="CENP-V_GFA DOMAIN-CONTAINING PROTEIN"/>
    <property type="match status" value="1"/>
</dbReference>
<keyword evidence="3" id="KW-0862">Zinc</keyword>
<dbReference type="eggNOG" id="COG3791">
    <property type="taxonomic scope" value="Bacteria"/>
</dbReference>
<dbReference type="InterPro" id="IPR011057">
    <property type="entry name" value="Mss4-like_sf"/>
</dbReference>
<dbReference type="HOGENOM" id="CLU_055491_7_4_7"/>
<dbReference type="Gene3D" id="2.170.150.70">
    <property type="match status" value="1"/>
</dbReference>
<dbReference type="PANTHER" id="PTHR28620">
    <property type="entry name" value="CENTROMERE PROTEIN V"/>
    <property type="match status" value="1"/>
</dbReference>
<dbReference type="OrthoDB" id="9805575at2"/>
<keyword evidence="2" id="KW-0479">Metal-binding</keyword>
<dbReference type="GO" id="GO:0016846">
    <property type="term" value="F:carbon-sulfur lyase activity"/>
    <property type="evidence" value="ECO:0007669"/>
    <property type="project" value="InterPro"/>
</dbReference>
<dbReference type="GO" id="GO:0046872">
    <property type="term" value="F:metal ion binding"/>
    <property type="evidence" value="ECO:0007669"/>
    <property type="project" value="UniProtKB-KW"/>
</dbReference>
<protein>
    <submittedName>
        <fullName evidence="5">Glutathione-dependent formaldehyde-activating, GFA</fullName>
    </submittedName>
</protein>
<evidence type="ECO:0000313" key="6">
    <source>
        <dbReference type="Proteomes" id="UP000001935"/>
    </source>
</evidence>
<evidence type="ECO:0000256" key="1">
    <source>
        <dbReference type="ARBA" id="ARBA00005495"/>
    </source>
</evidence>
<evidence type="ECO:0000256" key="3">
    <source>
        <dbReference type="ARBA" id="ARBA00022833"/>
    </source>
</evidence>
<dbReference type="PROSITE" id="PS51891">
    <property type="entry name" value="CENP_V_GFA"/>
    <property type="match status" value="1"/>
</dbReference>
<dbReference type="EMBL" id="CP000251">
    <property type="protein sequence ID" value="ABC83064.1"/>
    <property type="molecule type" value="Genomic_DNA"/>
</dbReference>